<dbReference type="HOGENOM" id="CLU_1389194_0_0_6"/>
<evidence type="ECO:0000313" key="1">
    <source>
        <dbReference type="EMBL" id="ABY99300.1"/>
    </source>
</evidence>
<sequence>MSEQILAKLDAIQTTIASLRAEVGGLQAQVSTKADCTAFSALSSTVRGQGSTITSQGGMISAQGQAITTLASRIDLPCGCNKAAATAETALDTTRIQSASGAVLIDFGKGVITIANPNGPIVLRNLDAAKGRQVFISEASVASAAIVIEETVRASADEVLFGRIGELTSALDSRLADTVRQILREELKPGGMLHRS</sequence>
<dbReference type="RefSeq" id="WP_012273029.1">
    <property type="nucleotide sequence ID" value="NC_010322.1"/>
</dbReference>
<evidence type="ECO:0008006" key="3">
    <source>
        <dbReference type="Google" id="ProtNLM"/>
    </source>
</evidence>
<protein>
    <recommendedName>
        <fullName evidence="3">DUF1983 domain-containing protein</fullName>
    </recommendedName>
</protein>
<evidence type="ECO:0000313" key="2">
    <source>
        <dbReference type="Proteomes" id="UP000002157"/>
    </source>
</evidence>
<dbReference type="EMBL" id="CP000926">
    <property type="protein sequence ID" value="ABY99300.1"/>
    <property type="molecule type" value="Genomic_DNA"/>
</dbReference>
<proteinExistence type="predicted"/>
<reference evidence="1 2" key="1">
    <citation type="submission" date="2008-01" db="EMBL/GenBank/DDBJ databases">
        <title>Complete sequence of Pseudomonas putida GB-1.</title>
        <authorList>
            <consortium name="US DOE Joint Genome Institute"/>
            <person name="Copeland A."/>
            <person name="Lucas S."/>
            <person name="Lapidus A."/>
            <person name="Barry K."/>
            <person name="Glavina del Rio T."/>
            <person name="Dalin E."/>
            <person name="Tice H."/>
            <person name="Pitluck S."/>
            <person name="Bruce D."/>
            <person name="Goodwin L."/>
            <person name="Chertkov O."/>
            <person name="Brettin T."/>
            <person name="Detter J.C."/>
            <person name="Han C."/>
            <person name="Kuske C.R."/>
            <person name="Schmutz J."/>
            <person name="Larimer F."/>
            <person name="Land M."/>
            <person name="Hauser L."/>
            <person name="Kyrpides N."/>
            <person name="Kim E."/>
            <person name="McCarthy J.K."/>
            <person name="Richardson P."/>
        </authorList>
    </citation>
    <scope>NUCLEOTIDE SEQUENCE [LARGE SCALE GENOMIC DNA]</scope>
    <source>
        <strain evidence="1 2">GB-1</strain>
    </source>
</reference>
<name>B0KJS2_PSEPG</name>
<dbReference type="AlphaFoldDB" id="B0KJS2"/>
<gene>
    <name evidence="1" type="ordered locus">PputGB1_3409</name>
</gene>
<dbReference type="Proteomes" id="UP000002157">
    <property type="component" value="Chromosome"/>
</dbReference>
<organism evidence="1 2">
    <name type="scientific">Pseudomonas putida (strain GB-1)</name>
    <dbReference type="NCBI Taxonomy" id="76869"/>
    <lineage>
        <taxon>Bacteria</taxon>
        <taxon>Pseudomonadati</taxon>
        <taxon>Pseudomonadota</taxon>
        <taxon>Gammaproteobacteria</taxon>
        <taxon>Pseudomonadales</taxon>
        <taxon>Pseudomonadaceae</taxon>
        <taxon>Pseudomonas</taxon>
    </lineage>
</organism>
<dbReference type="KEGG" id="ppg:PputGB1_3409"/>
<accession>B0KJS2</accession>